<dbReference type="CDD" id="cd00038">
    <property type="entry name" value="CAP_ED"/>
    <property type="match status" value="1"/>
</dbReference>
<dbReference type="SMART" id="SM00100">
    <property type="entry name" value="cNMP"/>
    <property type="match status" value="1"/>
</dbReference>
<dbReference type="InterPro" id="IPR018488">
    <property type="entry name" value="cNMP-bd_CS"/>
</dbReference>
<organism evidence="2 3">
    <name type="scientific">Desulfovibrio psychrotolerans</name>
    <dbReference type="NCBI Taxonomy" id="415242"/>
    <lineage>
        <taxon>Bacteria</taxon>
        <taxon>Pseudomonadati</taxon>
        <taxon>Thermodesulfobacteriota</taxon>
        <taxon>Desulfovibrionia</taxon>
        <taxon>Desulfovibrionales</taxon>
        <taxon>Desulfovibrionaceae</taxon>
        <taxon>Desulfovibrio</taxon>
    </lineage>
</organism>
<dbReference type="InterPro" id="IPR000595">
    <property type="entry name" value="cNMP-bd_dom"/>
</dbReference>
<dbReference type="Proteomes" id="UP000503820">
    <property type="component" value="Unassembled WGS sequence"/>
</dbReference>
<dbReference type="AlphaFoldDB" id="A0A7J0BU22"/>
<dbReference type="InterPro" id="IPR050397">
    <property type="entry name" value="Env_Response_Regulators"/>
</dbReference>
<reference evidence="2 3" key="1">
    <citation type="submission" date="2020-05" db="EMBL/GenBank/DDBJ databases">
        <title>Draft genome sequence of Desulfovibrio psychrotolerans JS1T.</title>
        <authorList>
            <person name="Ueno A."/>
            <person name="Tamazawa S."/>
            <person name="Tamamura S."/>
            <person name="Murakami T."/>
            <person name="Kiyama T."/>
            <person name="Inomata H."/>
            <person name="Amano Y."/>
            <person name="Miyakawa K."/>
            <person name="Tamaki H."/>
            <person name="Naganuma T."/>
            <person name="Kaneko K."/>
        </authorList>
    </citation>
    <scope>NUCLEOTIDE SEQUENCE [LARGE SCALE GENOMIC DNA]</scope>
    <source>
        <strain evidence="2 3">JS1</strain>
    </source>
</reference>
<dbReference type="PROSITE" id="PS50042">
    <property type="entry name" value="CNMP_BINDING_3"/>
    <property type="match status" value="1"/>
</dbReference>
<sequence length="211" mass="23886">MTSYVARTFLKYSVIFAENSKGDSAYLLQEGRVELSKEVNGRKKVLAILSPINMFGEMSLVLDDKRRTATAIALDDVRAVEVKQEHFDGFIRESPQIMQTLIDVLVHRLRSSTRKSMQVPSLFQGTCRTIEMLARNGVRQFDYMHALMSLKDAFVSSEDRVLDILSKLEHLKLIKITSTPEGVKVVDILVPEHFTMEAAQRLQAWGRGEGP</sequence>
<dbReference type="GO" id="GO:0005829">
    <property type="term" value="C:cytosol"/>
    <property type="evidence" value="ECO:0007669"/>
    <property type="project" value="TreeGrafter"/>
</dbReference>
<dbReference type="Gene3D" id="2.60.120.10">
    <property type="entry name" value="Jelly Rolls"/>
    <property type="match status" value="1"/>
</dbReference>
<evidence type="ECO:0000313" key="2">
    <source>
        <dbReference type="EMBL" id="GFM36691.1"/>
    </source>
</evidence>
<comment type="caution">
    <text evidence="2">The sequence shown here is derived from an EMBL/GenBank/DDBJ whole genome shotgun (WGS) entry which is preliminary data.</text>
</comment>
<dbReference type="EMBL" id="BLVP01000007">
    <property type="protein sequence ID" value="GFM36691.1"/>
    <property type="molecule type" value="Genomic_DNA"/>
</dbReference>
<protein>
    <recommendedName>
        <fullName evidence="1">Cyclic nucleotide-binding domain-containing protein</fullName>
    </recommendedName>
</protein>
<feature type="domain" description="Cyclic nucleotide-binding" evidence="1">
    <location>
        <begin position="1"/>
        <end position="108"/>
    </location>
</feature>
<dbReference type="InterPro" id="IPR018490">
    <property type="entry name" value="cNMP-bd_dom_sf"/>
</dbReference>
<evidence type="ECO:0000313" key="3">
    <source>
        <dbReference type="Proteomes" id="UP000503820"/>
    </source>
</evidence>
<evidence type="ECO:0000259" key="1">
    <source>
        <dbReference type="PROSITE" id="PS50042"/>
    </source>
</evidence>
<dbReference type="Pfam" id="PF00027">
    <property type="entry name" value="cNMP_binding"/>
    <property type="match status" value="1"/>
</dbReference>
<accession>A0A7J0BU22</accession>
<dbReference type="SUPFAM" id="SSF51206">
    <property type="entry name" value="cAMP-binding domain-like"/>
    <property type="match status" value="1"/>
</dbReference>
<dbReference type="InterPro" id="IPR014710">
    <property type="entry name" value="RmlC-like_jellyroll"/>
</dbReference>
<dbReference type="PANTHER" id="PTHR24567:SF74">
    <property type="entry name" value="HTH-TYPE TRANSCRIPTIONAL REGULATOR ARCR"/>
    <property type="match status" value="1"/>
</dbReference>
<keyword evidence="3" id="KW-1185">Reference proteome</keyword>
<dbReference type="PROSITE" id="PS00889">
    <property type="entry name" value="CNMP_BINDING_2"/>
    <property type="match status" value="1"/>
</dbReference>
<proteinExistence type="predicted"/>
<name>A0A7J0BU22_9BACT</name>
<dbReference type="PANTHER" id="PTHR24567">
    <property type="entry name" value="CRP FAMILY TRANSCRIPTIONAL REGULATORY PROTEIN"/>
    <property type="match status" value="1"/>
</dbReference>
<gene>
    <name evidence="2" type="ORF">DSM19430T_13750</name>
</gene>
<dbReference type="RefSeq" id="WP_174409355.1">
    <property type="nucleotide sequence ID" value="NZ_BLVP01000007.1"/>
</dbReference>
<dbReference type="GO" id="GO:0003700">
    <property type="term" value="F:DNA-binding transcription factor activity"/>
    <property type="evidence" value="ECO:0007669"/>
    <property type="project" value="TreeGrafter"/>
</dbReference>